<dbReference type="OrthoDB" id="10265800at2759"/>
<dbReference type="PANTHER" id="PTHR21325:SF31">
    <property type="entry name" value="GH22081P-RELATED"/>
    <property type="match status" value="1"/>
</dbReference>
<gene>
    <name evidence="1" type="ORF">EB796_017191</name>
</gene>
<dbReference type="GO" id="GO:0004623">
    <property type="term" value="F:phospholipase A2 activity"/>
    <property type="evidence" value="ECO:0007669"/>
    <property type="project" value="TreeGrafter"/>
</dbReference>
<dbReference type="AlphaFoldDB" id="A0A7J7JE45"/>
<comment type="caution">
    <text evidence="1">The sequence shown here is derived from an EMBL/GenBank/DDBJ whole genome shotgun (WGS) entry which is preliminary data.</text>
</comment>
<evidence type="ECO:0000313" key="1">
    <source>
        <dbReference type="EMBL" id="KAF6024500.1"/>
    </source>
</evidence>
<accession>A0A7J7JE45</accession>
<proteinExistence type="predicted"/>
<dbReference type="InterPro" id="IPR038885">
    <property type="entry name" value="PLB1"/>
</dbReference>
<keyword evidence="2" id="KW-1185">Reference proteome</keyword>
<dbReference type="Proteomes" id="UP000593567">
    <property type="component" value="Unassembled WGS sequence"/>
</dbReference>
<dbReference type="GO" id="GO:0031526">
    <property type="term" value="C:brush border membrane"/>
    <property type="evidence" value="ECO:0007669"/>
    <property type="project" value="TreeGrafter"/>
</dbReference>
<evidence type="ECO:0000313" key="2">
    <source>
        <dbReference type="Proteomes" id="UP000593567"/>
    </source>
</evidence>
<organism evidence="1 2">
    <name type="scientific">Bugula neritina</name>
    <name type="common">Brown bryozoan</name>
    <name type="synonym">Sertularia neritina</name>
    <dbReference type="NCBI Taxonomy" id="10212"/>
    <lineage>
        <taxon>Eukaryota</taxon>
        <taxon>Metazoa</taxon>
        <taxon>Spiralia</taxon>
        <taxon>Lophotrochozoa</taxon>
        <taxon>Bryozoa</taxon>
        <taxon>Gymnolaemata</taxon>
        <taxon>Cheilostomatida</taxon>
        <taxon>Flustrina</taxon>
        <taxon>Buguloidea</taxon>
        <taxon>Bugulidae</taxon>
        <taxon>Bugula</taxon>
    </lineage>
</organism>
<dbReference type="EMBL" id="VXIV02002568">
    <property type="protein sequence ID" value="KAF6024500.1"/>
    <property type="molecule type" value="Genomic_DNA"/>
</dbReference>
<sequence>MTAPKFRVSFTITAGLHGWPCSILLSANLVSAAITLRFTKNTPDATYFALDCVYWSSKGHNVMGIPFWNTMLHKVGEKQEHVNIHDQTKCPYVSESFNQLCYVV</sequence>
<name>A0A7J7JE45_BUGNE</name>
<protein>
    <submittedName>
        <fullName evidence="1">Uncharacterized protein</fullName>
    </submittedName>
</protein>
<dbReference type="GO" id="GO:0050253">
    <property type="term" value="F:retinyl-palmitate esterase activity"/>
    <property type="evidence" value="ECO:0007669"/>
    <property type="project" value="TreeGrafter"/>
</dbReference>
<dbReference type="PANTHER" id="PTHR21325">
    <property type="entry name" value="PHOSPHOLIPASE B, PLB1"/>
    <property type="match status" value="1"/>
</dbReference>
<dbReference type="GO" id="GO:0004622">
    <property type="term" value="F:phosphatidylcholine lysophospholipase activity"/>
    <property type="evidence" value="ECO:0007669"/>
    <property type="project" value="TreeGrafter"/>
</dbReference>
<dbReference type="GO" id="GO:0006644">
    <property type="term" value="P:phospholipid metabolic process"/>
    <property type="evidence" value="ECO:0007669"/>
    <property type="project" value="TreeGrafter"/>
</dbReference>
<reference evidence="1" key="1">
    <citation type="submission" date="2020-06" db="EMBL/GenBank/DDBJ databases">
        <title>Draft genome of Bugula neritina, a colonial animal packing powerful symbionts and potential medicines.</title>
        <authorList>
            <person name="Rayko M."/>
        </authorList>
    </citation>
    <scope>NUCLEOTIDE SEQUENCE [LARGE SCALE GENOMIC DNA]</scope>
    <source>
        <strain evidence="1">Kwan_BN1</strain>
    </source>
</reference>